<dbReference type="PANTHER" id="PTHR42916:SF1">
    <property type="entry name" value="PROTEIN PHYLLO, CHLOROPLASTIC"/>
    <property type="match status" value="1"/>
</dbReference>
<name>A0A851GJ24_9BACT</name>
<evidence type="ECO:0000256" key="1">
    <source>
        <dbReference type="ARBA" id="ARBA00023239"/>
    </source>
</evidence>
<dbReference type="GO" id="GO:0016829">
    <property type="term" value="F:lyase activity"/>
    <property type="evidence" value="ECO:0007669"/>
    <property type="project" value="UniProtKB-KW"/>
</dbReference>
<protein>
    <submittedName>
        <fullName evidence="3">Alpha/beta fold hydrolase</fullName>
    </submittedName>
</protein>
<gene>
    <name evidence="3" type="ORF">HW115_16270</name>
</gene>
<dbReference type="Proteomes" id="UP000557872">
    <property type="component" value="Unassembled WGS sequence"/>
</dbReference>
<keyword evidence="3" id="KW-0378">Hydrolase</keyword>
<reference evidence="3 4" key="1">
    <citation type="submission" date="2020-07" db="EMBL/GenBank/DDBJ databases">
        <title>Roseicoccus Jingziensis gen. nov., sp. nov., isolated from coastal seawater.</title>
        <authorList>
            <person name="Feng X."/>
        </authorList>
    </citation>
    <scope>NUCLEOTIDE SEQUENCE [LARGE SCALE GENOMIC DNA]</scope>
    <source>
        <strain evidence="3 4">N1E253</strain>
    </source>
</reference>
<dbReference type="InterPro" id="IPR029058">
    <property type="entry name" value="AB_hydrolase_fold"/>
</dbReference>
<keyword evidence="1" id="KW-0456">Lyase</keyword>
<feature type="domain" description="AB hydrolase-1" evidence="2">
    <location>
        <begin position="5"/>
        <end position="231"/>
    </location>
</feature>
<dbReference type="EMBL" id="JACBAZ010000008">
    <property type="protein sequence ID" value="NWK57179.1"/>
    <property type="molecule type" value="Genomic_DNA"/>
</dbReference>
<dbReference type="Pfam" id="PF12697">
    <property type="entry name" value="Abhydrolase_6"/>
    <property type="match status" value="1"/>
</dbReference>
<proteinExistence type="predicted"/>
<dbReference type="AlphaFoldDB" id="A0A851GJ24"/>
<dbReference type="PANTHER" id="PTHR42916">
    <property type="entry name" value="2-SUCCINYL-5-ENOLPYRUVYL-6-HYDROXY-3-CYCLOHEXENE-1-CARBOXYLATE SYNTHASE"/>
    <property type="match status" value="1"/>
</dbReference>
<dbReference type="SUPFAM" id="SSF53474">
    <property type="entry name" value="alpha/beta-Hydrolases"/>
    <property type="match status" value="1"/>
</dbReference>
<dbReference type="GO" id="GO:0016787">
    <property type="term" value="F:hydrolase activity"/>
    <property type="evidence" value="ECO:0007669"/>
    <property type="project" value="UniProtKB-KW"/>
</dbReference>
<dbReference type="RefSeq" id="WP_178934006.1">
    <property type="nucleotide sequence ID" value="NZ_JACBAZ010000008.1"/>
</dbReference>
<evidence type="ECO:0000313" key="3">
    <source>
        <dbReference type="EMBL" id="NWK57179.1"/>
    </source>
</evidence>
<keyword evidence="4" id="KW-1185">Reference proteome</keyword>
<evidence type="ECO:0000259" key="2">
    <source>
        <dbReference type="Pfam" id="PF12697"/>
    </source>
</evidence>
<sequence length="244" mass="27382">MIWALHGAVGRPADWLGLSDALRAHGLPLRGEVRRLDLWRFLDCCPMPLSQFGDTLASEIARVDDEPILIAYSMGGRLALHALIARPELWKAAVIISAHPGLQEESERAVRRAQDAIWSARALKGDWREFLEQWQAQSVLADGPAMPDRMQLKDRRTSVARSFVDWSLGAQQDLRPQLRAVSCPVLWLSGARDEKFTALAEEVVPFFQNASHQVLEDCGHRVPWEKSEAFAGVCVQWLEALAEK</sequence>
<dbReference type="Gene3D" id="3.40.50.1820">
    <property type="entry name" value="alpha/beta hydrolase"/>
    <property type="match status" value="1"/>
</dbReference>
<dbReference type="InterPro" id="IPR000073">
    <property type="entry name" value="AB_hydrolase_1"/>
</dbReference>
<organism evidence="3 4">
    <name type="scientific">Oceaniferula marina</name>
    <dbReference type="NCBI Taxonomy" id="2748318"/>
    <lineage>
        <taxon>Bacteria</taxon>
        <taxon>Pseudomonadati</taxon>
        <taxon>Verrucomicrobiota</taxon>
        <taxon>Verrucomicrobiia</taxon>
        <taxon>Verrucomicrobiales</taxon>
        <taxon>Verrucomicrobiaceae</taxon>
        <taxon>Oceaniferula</taxon>
    </lineage>
</organism>
<evidence type="ECO:0000313" key="4">
    <source>
        <dbReference type="Proteomes" id="UP000557872"/>
    </source>
</evidence>
<accession>A0A851GJ24</accession>
<comment type="caution">
    <text evidence="3">The sequence shown here is derived from an EMBL/GenBank/DDBJ whole genome shotgun (WGS) entry which is preliminary data.</text>
</comment>